<organism evidence="3 4">
    <name type="scientific">Litomosoides sigmodontis</name>
    <name type="common">Filarial nematode worm</name>
    <dbReference type="NCBI Taxonomy" id="42156"/>
    <lineage>
        <taxon>Eukaryota</taxon>
        <taxon>Metazoa</taxon>
        <taxon>Ecdysozoa</taxon>
        <taxon>Nematoda</taxon>
        <taxon>Chromadorea</taxon>
        <taxon>Rhabditida</taxon>
        <taxon>Spirurina</taxon>
        <taxon>Spiruromorpha</taxon>
        <taxon>Filarioidea</taxon>
        <taxon>Onchocercidae</taxon>
        <taxon>Litomosoides</taxon>
    </lineage>
</organism>
<dbReference type="InterPro" id="IPR047104">
    <property type="entry name" value="BLTP1_N"/>
</dbReference>
<dbReference type="Pfam" id="PF20413">
    <property type="entry name" value="BLTP1_N"/>
    <property type="match status" value="1"/>
</dbReference>
<evidence type="ECO:0000313" key="4">
    <source>
        <dbReference type="Proteomes" id="UP000277928"/>
    </source>
</evidence>
<gene>
    <name evidence="3" type="ORF">NLS_LOCUS9445</name>
</gene>
<dbReference type="GO" id="GO:0098793">
    <property type="term" value="C:presynapse"/>
    <property type="evidence" value="ECO:0007669"/>
    <property type="project" value="GOC"/>
</dbReference>
<feature type="domain" description="Bridge-like lipid transfer protein family member 1 N-terminal" evidence="2">
    <location>
        <begin position="13"/>
        <end position="416"/>
    </location>
</feature>
<feature type="non-terminal residue" evidence="3">
    <location>
        <position position="1"/>
    </location>
</feature>
<evidence type="ECO:0000313" key="3">
    <source>
        <dbReference type="EMBL" id="VDM91729.1"/>
    </source>
</evidence>
<accession>A0A3P7JSW3</accession>
<proteinExistence type="predicted"/>
<feature type="compositionally biased region" description="Polar residues" evidence="1">
    <location>
        <begin position="928"/>
        <end position="939"/>
    </location>
</feature>
<evidence type="ECO:0000259" key="2">
    <source>
        <dbReference type="Pfam" id="PF20413"/>
    </source>
</evidence>
<keyword evidence="4" id="KW-1185">Reference proteome</keyword>
<dbReference type="OMA" id="GRECDSE"/>
<dbReference type="OrthoDB" id="10051416at2759"/>
<sequence>EYGKGDDVALLSIIGGTENVRVTLVQCNQFFEKKSPHCSGVCDPPPRTMGDGFTVVQTAHLNFFYSQSILGVVKEDQQSMTEDLPVWESVWRFDKNTVFSYGPWADAQRVLLYDFFFPPEYRNLDVTIMPKDGERRILLSHDMRISMWNDTAIDIWFMRGDELNALHLLVKQGSSVDLKLPWVTAENGYETVLHCCFLFVESSTSLAYPKFFQCETLHVTLNAHYPRVFNAYQMWKCAIKINKSSTWAVWDHKRFFVDLINEWTSNSSTDLFKFVPYKWEFEINAMDSFELTLLLNEHNWIDASSSVSAENHLAAIVGENVTISFALPFLDFYPKTVTTVYEIKTQGMVALRARLPPRSPLYSVLHSLLKHSSFTSTSPTVEDLSTMLHLAQDWVELWRTETITLLFKYTNHPLYDDPPSDLPPDVIKSITKKQTAPTSLPPDQLLLEIGIGDSEIVLVGLLVRFVIDLKNNYFGLYDQLSDVEKINSSTLPIYGNIISTECERYRPLSLHLCLRIGKIKGVCLVHNPKMSSAIDNCPEIRVDELVLEIAKDAYAAMVQVGFGTASIKFKPSPEFLSTSTDLLMLETFSFRGQAFFSDVDIPWDAATLEYGWLMEISVGQLFGELHSYQIAVLVQCIESLAILTVCSDDKLLIPEKYHFCIHMNDSRTCPYAALNLSHRKTAVQNCESEENLQLKQFVSVLAKDVEQWIECGSVSLSDISFDVCLPYKMSEAHLSFEQKNFLSKHDKRTKRLYFLWDDTKSCACFGHTWFFGPVDTVGQSLMRELNKSLWSNIRNKANMQPAIGQSILHEGRWMISAKNLMEQKNLPVIEEIKKEETAHKRMTSSSDSFHSALSSTDVNVYHHMVGAILSSIILQESYASFLSVYENGLTSDSNWKLLKSSFFRKMTSGINELTLTKQEEKQKVATKKSVSTAESSNDADTSDQHTMKINGTLGSQLHVFITPLALEVTQRIMEQISAGFMLVNPVFIVQHLYTLCSFRHHSQPLTNDIIKGLSNKKGHSRLQGSITFPDINVVFFQCGMIEKTIHAASLEDSVSRLARNSVVLLLFHKTTLYLPNNNSHRTKNFPGMEITLKGHAQFLQLVESWKLDFAYNKSFSLKYSTNWNQLNLSNRFGGYDLRVVIDGELPDITLSVNNNGMNSMLHSSGAQDQLSLLIGPCGLTIGLCKPIGQATSMEWPFFDVFAPCITSWIYAIDRLSESLTKNIAAVDEWIDFALIRLLWEVMDCSNGQVANYIIAQYTV</sequence>
<dbReference type="EMBL" id="UYRX01001603">
    <property type="protein sequence ID" value="VDM91729.1"/>
    <property type="molecule type" value="Genomic_DNA"/>
</dbReference>
<dbReference type="PANTHER" id="PTHR31640:SF1">
    <property type="entry name" value="BRIDGE-LIKE LIPID TRANSFER PROTEIN FAMILY MEMBER 1"/>
    <property type="match status" value="1"/>
</dbReference>
<dbReference type="AlphaFoldDB" id="A0A3P7JSW3"/>
<dbReference type="PANTHER" id="PTHR31640">
    <property type="entry name" value="TRANSMEMBRANE PROTEIN KIAA1109"/>
    <property type="match status" value="1"/>
</dbReference>
<dbReference type="InterPro" id="IPR033616">
    <property type="entry name" value="BLTP1"/>
</dbReference>
<name>A0A3P7JSW3_LITSI</name>
<protein>
    <recommendedName>
        <fullName evidence="2">Bridge-like lipid transfer protein family member 1 N-terminal domain-containing protein</fullName>
    </recommendedName>
</protein>
<evidence type="ECO:0000256" key="1">
    <source>
        <dbReference type="SAM" id="MobiDB-lite"/>
    </source>
</evidence>
<dbReference type="STRING" id="42156.A0A3P7JSW3"/>
<dbReference type="GO" id="GO:0048488">
    <property type="term" value="P:synaptic vesicle endocytosis"/>
    <property type="evidence" value="ECO:0007669"/>
    <property type="project" value="TreeGrafter"/>
</dbReference>
<dbReference type="Proteomes" id="UP000277928">
    <property type="component" value="Unassembled WGS sequence"/>
</dbReference>
<reference evidence="3 4" key="1">
    <citation type="submission" date="2018-08" db="EMBL/GenBank/DDBJ databases">
        <authorList>
            <person name="Laetsch R D."/>
            <person name="Stevens L."/>
            <person name="Kumar S."/>
            <person name="Blaxter L. M."/>
        </authorList>
    </citation>
    <scope>NUCLEOTIDE SEQUENCE [LARGE SCALE GENOMIC DNA]</scope>
</reference>
<feature type="region of interest" description="Disordered" evidence="1">
    <location>
        <begin position="921"/>
        <end position="945"/>
    </location>
</feature>